<sequence length="207" mass="23670">MKYSQDLAQLVIANIENHERAKKVLAEVDEVVLGRISQEIKELLTQFQASLDFECDFDLYEHACIDFSFAPWLIQDERSVYFSVQPSEDNDDEWISHICGLNGSSNYLALRFCTNYRTLGMKAIPFKARLKEALFESTSLIEKGFKLSADGYYVEYVIKFNHTDIAEGYPHDLEKAMLPLVAAMDALKSAMPEFDKLQKILIKHAIA</sequence>
<reference evidence="2" key="2">
    <citation type="submission" date="2017-07" db="EMBL/GenBank/DDBJ databases">
        <authorList>
            <person name="Gomez-Gil B."/>
            <person name="Enciso-Ibarra K."/>
        </authorList>
    </citation>
    <scope>NUCLEOTIDE SEQUENCE</scope>
    <source>
        <strain evidence="2">CAIM 1827</strain>
    </source>
</reference>
<evidence type="ECO:0000313" key="3">
    <source>
        <dbReference type="Proteomes" id="UP000215999"/>
    </source>
</evidence>
<dbReference type="AlphaFoldDB" id="A0AAW7Y1F5"/>
<dbReference type="RefSeq" id="WP_094957085.1">
    <property type="nucleotide sequence ID" value="NZ_AP024851.1"/>
</dbReference>
<evidence type="ECO:0000313" key="4">
    <source>
        <dbReference type="Proteomes" id="UP001170624"/>
    </source>
</evidence>
<keyword evidence="3" id="KW-1185">Reference proteome</keyword>
<dbReference type="Proteomes" id="UP001170624">
    <property type="component" value="Unassembled WGS sequence"/>
</dbReference>
<reference evidence="1" key="3">
    <citation type="submission" date="2023-07" db="EMBL/GenBank/DDBJ databases">
        <title>Genome content predicts the carbon catabolic preferences of heterotrophic bacteria.</title>
        <authorList>
            <person name="Gralka M."/>
        </authorList>
    </citation>
    <scope>NUCLEOTIDE SEQUENCE</scope>
    <source>
        <strain evidence="1">G2M05</strain>
    </source>
</reference>
<evidence type="ECO:0000313" key="1">
    <source>
        <dbReference type="EMBL" id="MDO6542191.1"/>
    </source>
</evidence>
<dbReference type="EMBL" id="JAUOPU010000004">
    <property type="protein sequence ID" value="MDO6542191.1"/>
    <property type="molecule type" value="Genomic_DNA"/>
</dbReference>
<gene>
    <name evidence="2" type="ORF">ASV53_10695</name>
    <name evidence="1" type="ORF">Q4568_06590</name>
</gene>
<name>A0AAW7Y1F5_9GAMM</name>
<comment type="caution">
    <text evidence="1">The sequence shown here is derived from an EMBL/GenBank/DDBJ whole genome shotgun (WGS) entry which is preliminary data.</text>
</comment>
<evidence type="ECO:0000313" key="2">
    <source>
        <dbReference type="EMBL" id="OZS43917.1"/>
    </source>
</evidence>
<dbReference type="Proteomes" id="UP000215999">
    <property type="component" value="Unassembled WGS sequence"/>
</dbReference>
<accession>A0AAW7Y1F5</accession>
<organism evidence="1 4">
    <name type="scientific">Photobacterium sanguinicancri</name>
    <dbReference type="NCBI Taxonomy" id="875932"/>
    <lineage>
        <taxon>Bacteria</taxon>
        <taxon>Pseudomonadati</taxon>
        <taxon>Pseudomonadota</taxon>
        <taxon>Gammaproteobacteria</taxon>
        <taxon>Vibrionales</taxon>
        <taxon>Vibrionaceae</taxon>
        <taxon>Photobacterium</taxon>
    </lineage>
</organism>
<protein>
    <submittedName>
        <fullName evidence="1">Uncharacterized protein</fullName>
    </submittedName>
</protein>
<dbReference type="EMBL" id="NOIF01000057">
    <property type="protein sequence ID" value="OZS43917.1"/>
    <property type="molecule type" value="Genomic_DNA"/>
</dbReference>
<proteinExistence type="predicted"/>
<reference evidence="2 3" key="1">
    <citation type="journal article" date="2016" name="Antonie Van Leeuwenhoek">
        <title>Photobacterium sanguinicancri sp. nov. isolated from marine animals.</title>
        <authorList>
            <person name="Gomez-Gil B."/>
            <person name="Roque A."/>
            <person name="Rotllant G."/>
            <person name="Romalde J.L."/>
            <person name="Doce A."/>
            <person name="Eggermont M."/>
            <person name="Defoirdt T."/>
        </authorList>
    </citation>
    <scope>NUCLEOTIDE SEQUENCE [LARGE SCALE GENOMIC DNA]</scope>
    <source>
        <strain evidence="2 3">CAIM 1827</strain>
    </source>
</reference>